<organism evidence="2 3">
    <name type="scientific">Puccinia coronata f. sp. avenae</name>
    <dbReference type="NCBI Taxonomy" id="200324"/>
    <lineage>
        <taxon>Eukaryota</taxon>
        <taxon>Fungi</taxon>
        <taxon>Dikarya</taxon>
        <taxon>Basidiomycota</taxon>
        <taxon>Pucciniomycotina</taxon>
        <taxon>Pucciniomycetes</taxon>
        <taxon>Pucciniales</taxon>
        <taxon>Pucciniaceae</taxon>
        <taxon>Puccinia</taxon>
    </lineage>
</organism>
<feature type="region of interest" description="Disordered" evidence="1">
    <location>
        <begin position="1"/>
        <end position="22"/>
    </location>
</feature>
<accession>A0A2N5UNX2</accession>
<evidence type="ECO:0000313" key="3">
    <source>
        <dbReference type="Proteomes" id="UP000235392"/>
    </source>
</evidence>
<dbReference type="EMBL" id="PGCI01000115">
    <property type="protein sequence ID" value="PLW39452.1"/>
    <property type="molecule type" value="Genomic_DNA"/>
</dbReference>
<gene>
    <name evidence="2" type="ORF">PCASD_08033</name>
</gene>
<protein>
    <submittedName>
        <fullName evidence="2">Uncharacterized protein</fullName>
    </submittedName>
</protein>
<comment type="caution">
    <text evidence="2">The sequence shown here is derived from an EMBL/GenBank/DDBJ whole genome shotgun (WGS) entry which is preliminary data.</text>
</comment>
<name>A0A2N5UNX2_9BASI</name>
<evidence type="ECO:0000313" key="2">
    <source>
        <dbReference type="EMBL" id="PLW39452.1"/>
    </source>
</evidence>
<dbReference type="Proteomes" id="UP000235392">
    <property type="component" value="Unassembled WGS sequence"/>
</dbReference>
<proteinExistence type="predicted"/>
<evidence type="ECO:0000256" key="1">
    <source>
        <dbReference type="SAM" id="MobiDB-lite"/>
    </source>
</evidence>
<dbReference type="AlphaFoldDB" id="A0A2N5UNX2"/>
<sequence>MDSTQERPAKRKKTQKEDADGDHQLILALQNLARATKKTKAFEIQHLGKPIRKNNGSTVANVPSLEADLNNLKLVNVDNLSKKILYT</sequence>
<reference evidence="2 3" key="1">
    <citation type="submission" date="2017-11" db="EMBL/GenBank/DDBJ databases">
        <title>De novo assembly and phasing of dikaryotic genomes from two isolates of Puccinia coronata f. sp. avenae, the causal agent of oat crown rust.</title>
        <authorList>
            <person name="Miller M.E."/>
            <person name="Zhang Y."/>
            <person name="Omidvar V."/>
            <person name="Sperschneider J."/>
            <person name="Schwessinger B."/>
            <person name="Raley C."/>
            <person name="Palmer J.M."/>
            <person name="Garnica D."/>
            <person name="Upadhyaya N."/>
            <person name="Rathjen J."/>
            <person name="Taylor J.M."/>
            <person name="Park R.F."/>
            <person name="Dodds P.N."/>
            <person name="Hirsch C.D."/>
            <person name="Kianian S.F."/>
            <person name="Figueroa M."/>
        </authorList>
    </citation>
    <scope>NUCLEOTIDE SEQUENCE [LARGE SCALE GENOMIC DNA]</scope>
    <source>
        <strain evidence="2">12SD80</strain>
    </source>
</reference>